<dbReference type="PANTHER" id="PTHR31591:SF7">
    <property type="entry name" value="DUF1749-DOMAIN-CONTAINING PROTEIN"/>
    <property type="match status" value="1"/>
</dbReference>
<comment type="caution">
    <text evidence="1">The sequence shown here is derived from an EMBL/GenBank/DDBJ whole genome shotgun (WGS) entry which is preliminary data.</text>
</comment>
<keyword evidence="2" id="KW-1185">Reference proteome</keyword>
<dbReference type="PANTHER" id="PTHR31591">
    <property type="entry name" value="UPF0613 PROTEIN PB24D3.06C"/>
    <property type="match status" value="1"/>
</dbReference>
<gene>
    <name evidence="1" type="ORF">VFPPC_04301</name>
</gene>
<dbReference type="Proteomes" id="UP000078397">
    <property type="component" value="Unassembled WGS sequence"/>
</dbReference>
<organism evidence="1 2">
    <name type="scientific">Pochonia chlamydosporia 170</name>
    <dbReference type="NCBI Taxonomy" id="1380566"/>
    <lineage>
        <taxon>Eukaryota</taxon>
        <taxon>Fungi</taxon>
        <taxon>Dikarya</taxon>
        <taxon>Ascomycota</taxon>
        <taxon>Pezizomycotina</taxon>
        <taxon>Sordariomycetes</taxon>
        <taxon>Hypocreomycetidae</taxon>
        <taxon>Hypocreales</taxon>
        <taxon>Clavicipitaceae</taxon>
        <taxon>Pochonia</taxon>
    </lineage>
</organism>
<dbReference type="Gene3D" id="3.40.50.1820">
    <property type="entry name" value="alpha/beta hydrolase"/>
    <property type="match status" value="1"/>
</dbReference>
<dbReference type="OrthoDB" id="10034502at2759"/>
<evidence type="ECO:0000313" key="2">
    <source>
        <dbReference type="Proteomes" id="UP000078397"/>
    </source>
</evidence>
<dbReference type="KEGG" id="pchm:VFPPC_04301"/>
<dbReference type="SUPFAM" id="SSF53474">
    <property type="entry name" value="alpha/beta-Hydrolases"/>
    <property type="match status" value="1"/>
</dbReference>
<dbReference type="InterPro" id="IPR029058">
    <property type="entry name" value="AB_hydrolase_fold"/>
</dbReference>
<name>A0A179FSC2_METCM</name>
<dbReference type="RefSeq" id="XP_018144833.1">
    <property type="nucleotide sequence ID" value="XM_018283675.1"/>
</dbReference>
<accession>A0A179FSC2</accession>
<reference evidence="1 2" key="1">
    <citation type="journal article" date="2016" name="PLoS Pathog.">
        <title>Biosynthesis of antibiotic leucinostatins in bio-control fungus Purpureocillium lilacinum and their inhibition on phytophthora revealed by genome mining.</title>
        <authorList>
            <person name="Wang G."/>
            <person name="Liu Z."/>
            <person name="Lin R."/>
            <person name="Li E."/>
            <person name="Mao Z."/>
            <person name="Ling J."/>
            <person name="Yang Y."/>
            <person name="Yin W.B."/>
            <person name="Xie B."/>
        </authorList>
    </citation>
    <scope>NUCLEOTIDE SEQUENCE [LARGE SCALE GENOMIC DNA]</scope>
    <source>
        <strain evidence="1">170</strain>
    </source>
</reference>
<evidence type="ECO:0000313" key="1">
    <source>
        <dbReference type="EMBL" id="OAQ67983.1"/>
    </source>
</evidence>
<dbReference type="AlphaFoldDB" id="A0A179FSC2"/>
<dbReference type="InterPro" id="IPR013744">
    <property type="entry name" value="SidJ"/>
</dbReference>
<dbReference type="EMBL" id="LSBJ02000003">
    <property type="protein sequence ID" value="OAQ67983.1"/>
    <property type="molecule type" value="Genomic_DNA"/>
</dbReference>
<sequence length="294" mass="31953">MASHNAFSVTVHPHPSPNRGACAYELGNTNSKNALVFIGGLGDGPHTVPYIRTVAKHLESAGKELDYSVFELRMRSSFIGFGTSSLSNDVDDIAALVKYLRGLGKENIVLFGHSTGCQDCMEYSDYVKHSNPPVDAFIMQGPVSDREAMSVIFPSYEESIVLADSMIAAGKAGDCLPGDKIPKAFAAPISAYRFKSLAAKGGDDDYFSSDFDDTKLAELWSRFNKPVLVLHSDEDEFVPEHVDQADQNKRFQGASPMVSPLSGLIPDAGHTVEEEAAREWLGKKVVEFLGTLKN</sequence>
<dbReference type="GeneID" id="28847669"/>
<proteinExistence type="predicted"/>
<dbReference type="Pfam" id="PF08538">
    <property type="entry name" value="DUF1749"/>
    <property type="match status" value="1"/>
</dbReference>
<protein>
    <submittedName>
        <fullName evidence="1">Esterase/lipase</fullName>
    </submittedName>
</protein>